<name>A0ABY5JWG7_9BACI</name>
<dbReference type="RefSeq" id="WP_256708580.1">
    <property type="nucleotide sequence ID" value="NZ_CP101914.1"/>
</dbReference>
<evidence type="ECO:0000256" key="2">
    <source>
        <dbReference type="ARBA" id="ARBA00022692"/>
    </source>
</evidence>
<accession>A0ABY5JWG7</accession>
<proteinExistence type="predicted"/>
<evidence type="ECO:0000313" key="7">
    <source>
        <dbReference type="Proteomes" id="UP001059773"/>
    </source>
</evidence>
<feature type="transmembrane region" description="Helical" evidence="5">
    <location>
        <begin position="97"/>
        <end position="115"/>
    </location>
</feature>
<dbReference type="Proteomes" id="UP001059773">
    <property type="component" value="Chromosome"/>
</dbReference>
<dbReference type="Pfam" id="PF13564">
    <property type="entry name" value="DoxX_2"/>
    <property type="match status" value="1"/>
</dbReference>
<reference evidence="6" key="1">
    <citation type="submission" date="2022-07" db="EMBL/GenBank/DDBJ databases">
        <title>FELIX.</title>
        <authorList>
            <person name="Wan K.H."/>
            <person name="Park S."/>
            <person name="Lawrence Q."/>
            <person name="Eichenberger J.P."/>
            <person name="Booth B.W."/>
            <person name="Piaggio A.J."/>
            <person name="Chandler J.C."/>
            <person name="Franklin A.B."/>
            <person name="Celniker S.E."/>
        </authorList>
    </citation>
    <scope>NUCLEOTIDE SEQUENCE</scope>
    <source>
        <strain evidence="6">QA-1986 374</strain>
    </source>
</reference>
<keyword evidence="2 5" id="KW-0812">Transmembrane</keyword>
<organism evidence="6 7">
    <name type="scientific">Oceanobacillus jeddahense</name>
    <dbReference type="NCBI Taxonomy" id="1462527"/>
    <lineage>
        <taxon>Bacteria</taxon>
        <taxon>Bacillati</taxon>
        <taxon>Bacillota</taxon>
        <taxon>Bacilli</taxon>
        <taxon>Bacillales</taxon>
        <taxon>Bacillaceae</taxon>
        <taxon>Oceanobacillus</taxon>
    </lineage>
</organism>
<evidence type="ECO:0000256" key="4">
    <source>
        <dbReference type="ARBA" id="ARBA00023136"/>
    </source>
</evidence>
<comment type="subcellular location">
    <subcellularLocation>
        <location evidence="1">Membrane</location>
        <topology evidence="1">Multi-pass membrane protein</topology>
    </subcellularLocation>
</comment>
<keyword evidence="3 5" id="KW-1133">Transmembrane helix</keyword>
<protein>
    <submittedName>
        <fullName evidence="6">DoxX family protein</fullName>
    </submittedName>
</protein>
<dbReference type="InterPro" id="IPR032808">
    <property type="entry name" value="DoxX"/>
</dbReference>
<sequence length="126" mass="14129">MKWLSHIGQGVLILVFLMAGLTKLFSNTEQIIEMYSDPFGYPPIFMYFIGVIELIAALGLIAGYRWRRIAVLSSLLVLILLLGIIASNLMINAFADALLPIMYLLLLIGLLIRLIHVESVMKIQPQ</sequence>
<feature type="transmembrane region" description="Helical" evidence="5">
    <location>
        <begin position="69"/>
        <end position="91"/>
    </location>
</feature>
<evidence type="ECO:0000256" key="3">
    <source>
        <dbReference type="ARBA" id="ARBA00022989"/>
    </source>
</evidence>
<keyword evidence="7" id="KW-1185">Reference proteome</keyword>
<feature type="transmembrane region" description="Helical" evidence="5">
    <location>
        <begin position="7"/>
        <end position="24"/>
    </location>
</feature>
<evidence type="ECO:0000256" key="1">
    <source>
        <dbReference type="ARBA" id="ARBA00004141"/>
    </source>
</evidence>
<feature type="transmembrane region" description="Helical" evidence="5">
    <location>
        <begin position="44"/>
        <end position="62"/>
    </location>
</feature>
<dbReference type="EMBL" id="CP101914">
    <property type="protein sequence ID" value="UUI03518.1"/>
    <property type="molecule type" value="Genomic_DNA"/>
</dbReference>
<evidence type="ECO:0000256" key="5">
    <source>
        <dbReference type="SAM" id="Phobius"/>
    </source>
</evidence>
<evidence type="ECO:0000313" key="6">
    <source>
        <dbReference type="EMBL" id="UUI03518.1"/>
    </source>
</evidence>
<keyword evidence="4 5" id="KW-0472">Membrane</keyword>
<gene>
    <name evidence="6" type="ORF">NP439_02145</name>
</gene>